<evidence type="ECO:0000256" key="6">
    <source>
        <dbReference type="PIRSR" id="PIRSR002419-1"/>
    </source>
</evidence>
<evidence type="ECO:0000256" key="5">
    <source>
        <dbReference type="ARBA" id="ARBA00023136"/>
    </source>
</evidence>
<dbReference type="Pfam" id="PF00335">
    <property type="entry name" value="Tetraspanin"/>
    <property type="match status" value="1"/>
</dbReference>
<accession>A0AAV1F0Y8</accession>
<keyword evidence="6" id="KW-1015">Disulfide bond</keyword>
<evidence type="ECO:0000313" key="8">
    <source>
        <dbReference type="EMBL" id="CAJ1054635.1"/>
    </source>
</evidence>
<feature type="transmembrane region" description="Helical" evidence="7">
    <location>
        <begin position="12"/>
        <end position="31"/>
    </location>
</feature>
<keyword evidence="4 7" id="KW-1133">Transmembrane helix</keyword>
<evidence type="ECO:0000313" key="9">
    <source>
        <dbReference type="Proteomes" id="UP001178508"/>
    </source>
</evidence>
<name>A0AAV1F0Y8_XYRNO</name>
<feature type="transmembrane region" description="Helical" evidence="7">
    <location>
        <begin position="51"/>
        <end position="70"/>
    </location>
</feature>
<dbReference type="PANTHER" id="PTHR19282">
    <property type="entry name" value="TETRASPANIN"/>
    <property type="match status" value="1"/>
</dbReference>
<evidence type="ECO:0000256" key="1">
    <source>
        <dbReference type="ARBA" id="ARBA00004141"/>
    </source>
</evidence>
<dbReference type="GO" id="GO:1900746">
    <property type="term" value="P:regulation of vascular endothelial growth factor signaling pathway"/>
    <property type="evidence" value="ECO:0007669"/>
    <property type="project" value="TreeGrafter"/>
</dbReference>
<proteinExistence type="inferred from homology"/>
<comment type="subcellular location">
    <subcellularLocation>
        <location evidence="1 7">Membrane</location>
        <topology evidence="1 7">Multi-pass membrane protein</topology>
    </subcellularLocation>
</comment>
<feature type="disulfide bond" evidence="6">
    <location>
        <begin position="139"/>
        <end position="172"/>
    </location>
</feature>
<dbReference type="PANTHER" id="PTHR19282:SF456">
    <property type="entry name" value="CD63 MOLECULE"/>
    <property type="match status" value="1"/>
</dbReference>
<evidence type="ECO:0000256" key="3">
    <source>
        <dbReference type="ARBA" id="ARBA00022692"/>
    </source>
</evidence>
<evidence type="ECO:0000256" key="7">
    <source>
        <dbReference type="RuleBase" id="RU361218"/>
    </source>
</evidence>
<dbReference type="InterPro" id="IPR008952">
    <property type="entry name" value="Tetraspanin_EC2_sf"/>
</dbReference>
<dbReference type="EMBL" id="OY660867">
    <property type="protein sequence ID" value="CAJ1054635.1"/>
    <property type="molecule type" value="Genomic_DNA"/>
</dbReference>
<sequence>MGKINGCLKCLFIFFNVLYAILGVVLIVGLFKVSGVNQQMAAMGSPSIGWLWVFSIGILCISCLGIYAAGAEKALALKIFAGFMVAGMIIMLIFGILVVVSRDKLRQAFDSATTEVVEHYMENEDMRQMIEALQLSGRCCGVVSAADWGEDIPQSCECTPSYGSYAFGSSECKSRPTGCSGYIFGWANLFFQIAMAFFFGFAVTAVLGLLVSLLMIRQIQRYDGAGGSSIAMKGY</sequence>
<evidence type="ECO:0000256" key="2">
    <source>
        <dbReference type="ARBA" id="ARBA00006840"/>
    </source>
</evidence>
<dbReference type="AlphaFoldDB" id="A0AAV1F0Y8"/>
<keyword evidence="3 7" id="KW-0812">Transmembrane</keyword>
<dbReference type="PRINTS" id="PR00259">
    <property type="entry name" value="TMFOUR"/>
</dbReference>
<dbReference type="PIRSF" id="PIRSF002419">
    <property type="entry name" value="Tetraspanin"/>
    <property type="match status" value="1"/>
</dbReference>
<organism evidence="8 9">
    <name type="scientific">Xyrichtys novacula</name>
    <name type="common">Pearly razorfish</name>
    <name type="synonym">Hemipteronotus novacula</name>
    <dbReference type="NCBI Taxonomy" id="13765"/>
    <lineage>
        <taxon>Eukaryota</taxon>
        <taxon>Metazoa</taxon>
        <taxon>Chordata</taxon>
        <taxon>Craniata</taxon>
        <taxon>Vertebrata</taxon>
        <taxon>Euteleostomi</taxon>
        <taxon>Actinopterygii</taxon>
        <taxon>Neopterygii</taxon>
        <taxon>Teleostei</taxon>
        <taxon>Neoteleostei</taxon>
        <taxon>Acanthomorphata</taxon>
        <taxon>Eupercaria</taxon>
        <taxon>Labriformes</taxon>
        <taxon>Labridae</taxon>
        <taxon>Xyrichtys</taxon>
    </lineage>
</organism>
<comment type="similarity">
    <text evidence="2 7">Belongs to the tetraspanin (TM4SF) family.</text>
</comment>
<keyword evidence="5 7" id="KW-0472">Membrane</keyword>
<feature type="transmembrane region" description="Helical" evidence="7">
    <location>
        <begin position="190"/>
        <end position="216"/>
    </location>
</feature>
<dbReference type="Gene3D" id="1.10.1450.10">
    <property type="entry name" value="Tetraspanin"/>
    <property type="match status" value="1"/>
</dbReference>
<evidence type="ECO:0000256" key="4">
    <source>
        <dbReference type="ARBA" id="ARBA00022989"/>
    </source>
</evidence>
<dbReference type="Proteomes" id="UP001178508">
    <property type="component" value="Chromosome 4"/>
</dbReference>
<dbReference type="SUPFAM" id="SSF48652">
    <property type="entry name" value="Tetraspanin"/>
    <property type="match status" value="1"/>
</dbReference>
<reference evidence="8" key="1">
    <citation type="submission" date="2023-08" db="EMBL/GenBank/DDBJ databases">
        <authorList>
            <person name="Alioto T."/>
            <person name="Alioto T."/>
            <person name="Gomez Garrido J."/>
        </authorList>
    </citation>
    <scope>NUCLEOTIDE SEQUENCE</scope>
</reference>
<keyword evidence="9" id="KW-1185">Reference proteome</keyword>
<protein>
    <recommendedName>
        <fullName evidence="7">Tetraspanin</fullName>
    </recommendedName>
</protein>
<dbReference type="GO" id="GO:0005886">
    <property type="term" value="C:plasma membrane"/>
    <property type="evidence" value="ECO:0007669"/>
    <property type="project" value="TreeGrafter"/>
</dbReference>
<dbReference type="InterPro" id="IPR018499">
    <property type="entry name" value="Tetraspanin/Peripherin"/>
</dbReference>
<dbReference type="InterPro" id="IPR000301">
    <property type="entry name" value="Tetraspanin_animals"/>
</dbReference>
<gene>
    <name evidence="8" type="ORF">XNOV1_A000645</name>
</gene>
<feature type="transmembrane region" description="Helical" evidence="7">
    <location>
        <begin position="77"/>
        <end position="100"/>
    </location>
</feature>
<feature type="disulfide bond" evidence="6">
    <location>
        <begin position="140"/>
        <end position="156"/>
    </location>
</feature>